<evidence type="ECO:0000256" key="1">
    <source>
        <dbReference type="PROSITE-ProRule" id="PRU00703"/>
    </source>
</evidence>
<keyword evidence="4" id="KW-1185">Reference proteome</keyword>
<evidence type="ECO:0000313" key="4">
    <source>
        <dbReference type="Proteomes" id="UP001141327"/>
    </source>
</evidence>
<feature type="domain" description="CBS" evidence="2">
    <location>
        <begin position="113"/>
        <end position="177"/>
    </location>
</feature>
<proteinExistence type="predicted"/>
<accession>A0ABQ8U091</accession>
<dbReference type="Gene3D" id="3.90.1640.10">
    <property type="entry name" value="inorganic pyrophosphatase (n-terminal core)"/>
    <property type="match status" value="1"/>
</dbReference>
<dbReference type="SUPFAM" id="SSF54631">
    <property type="entry name" value="CBS-domain pair"/>
    <property type="match status" value="1"/>
</dbReference>
<evidence type="ECO:0000313" key="3">
    <source>
        <dbReference type="EMBL" id="KAJ4452394.1"/>
    </source>
</evidence>
<organism evidence="3 4">
    <name type="scientific">Paratrimastix pyriformis</name>
    <dbReference type="NCBI Taxonomy" id="342808"/>
    <lineage>
        <taxon>Eukaryota</taxon>
        <taxon>Metamonada</taxon>
        <taxon>Preaxostyla</taxon>
        <taxon>Paratrimastigidae</taxon>
        <taxon>Paratrimastix</taxon>
    </lineage>
</organism>
<dbReference type="SUPFAM" id="SSF64182">
    <property type="entry name" value="DHH phosphoesterases"/>
    <property type="match status" value="1"/>
</dbReference>
<protein>
    <recommendedName>
        <fullName evidence="2">CBS domain-containing protein</fullName>
    </recommendedName>
</protein>
<dbReference type="InterPro" id="IPR046342">
    <property type="entry name" value="CBS_dom_sf"/>
</dbReference>
<dbReference type="PROSITE" id="PS51371">
    <property type="entry name" value="CBS"/>
    <property type="match status" value="1"/>
</dbReference>
<comment type="caution">
    <text evidence="3">The sequence shown here is derived from an EMBL/GenBank/DDBJ whole genome shotgun (WGS) entry which is preliminary data.</text>
</comment>
<name>A0ABQ8U091_9EUKA</name>
<sequence length="202" mass="22331">MSLSERAQPPTSLDRTPVVPLADKDRDYFYVICGHKNPDPDSVCSAIGYAELKYLQHPDVPRGPNVVGRRPKWAACRCGESNARIDAILKRFGVEDPPLYSSITPRLKHIMTMAKQIVLTYKGTTCAEVMQIMERCGHHILPVIDPEKVTGRPFTGICGAISFDSLGLHFLPRPGDLHSLKRVTTSVDNIVRSLNAKASVQP</sequence>
<dbReference type="Proteomes" id="UP001141327">
    <property type="component" value="Unassembled WGS sequence"/>
</dbReference>
<dbReference type="EMBL" id="JAPMOS010000546">
    <property type="protein sequence ID" value="KAJ4452394.1"/>
    <property type="molecule type" value="Genomic_DNA"/>
</dbReference>
<dbReference type="InterPro" id="IPR038763">
    <property type="entry name" value="DHH_sf"/>
</dbReference>
<reference evidence="3" key="1">
    <citation type="journal article" date="2022" name="bioRxiv">
        <title>Genomics of Preaxostyla Flagellates Illuminates Evolutionary Transitions and the Path Towards Mitochondrial Loss.</title>
        <authorList>
            <person name="Novak L.V.F."/>
            <person name="Treitli S.C."/>
            <person name="Pyrih J."/>
            <person name="Halakuc P."/>
            <person name="Pipaliya S.V."/>
            <person name="Vacek V."/>
            <person name="Brzon O."/>
            <person name="Soukal P."/>
            <person name="Eme L."/>
            <person name="Dacks J.B."/>
            <person name="Karnkowska A."/>
            <person name="Elias M."/>
            <person name="Hampl V."/>
        </authorList>
    </citation>
    <scope>NUCLEOTIDE SEQUENCE</scope>
    <source>
        <strain evidence="3">RCP-MX</strain>
    </source>
</reference>
<keyword evidence="1" id="KW-0129">CBS domain</keyword>
<evidence type="ECO:0000259" key="2">
    <source>
        <dbReference type="PROSITE" id="PS51371"/>
    </source>
</evidence>
<gene>
    <name evidence="3" type="ORF">PAPYR_13474</name>
</gene>
<dbReference type="InterPro" id="IPR000644">
    <property type="entry name" value="CBS_dom"/>
</dbReference>